<reference evidence="7 14" key="4">
    <citation type="submission" date="2020-04" db="EMBL/GenBank/DDBJ databases">
        <authorList>
            <person name="Hitch T.C.A."/>
            <person name="Wylensek D."/>
            <person name="Clavel T."/>
        </authorList>
    </citation>
    <scope>NUCLEOTIDE SEQUENCE [LARGE SCALE GENOMIC DNA]</scope>
    <source>
        <strain evidence="7 14">WCA3-601-WT-5E</strain>
    </source>
</reference>
<reference evidence="8" key="5">
    <citation type="journal article" date="2021" name="PLoS Genet.">
        <title>Mobile Type VI secretion system loci of the gut Bacteroidales display extensive intra-ecosystem transfer, multi-species spread and geographical clustering.</title>
        <authorList>
            <person name="Garcia-Bayona L."/>
            <person name="Coyne M.J."/>
            <person name="Comstock L.E."/>
        </authorList>
    </citation>
    <scope>NUCLEOTIDE SEQUENCE</scope>
    <source>
        <strain evidence="8">CL11T00C20</strain>
    </source>
</reference>
<dbReference type="OrthoDB" id="9805159at2"/>
<dbReference type="KEGG" id="beg:INE88_00646"/>
<dbReference type="InterPro" id="IPR048755">
    <property type="entry name" value="SusG_CBM58"/>
</dbReference>
<dbReference type="Gene3D" id="3.20.20.80">
    <property type="entry name" value="Glycosidases"/>
    <property type="match status" value="2"/>
</dbReference>
<evidence type="ECO:0000256" key="1">
    <source>
        <dbReference type="ARBA" id="ARBA00008061"/>
    </source>
</evidence>
<dbReference type="RefSeq" id="WP_004290211.1">
    <property type="nucleotide sequence ID" value="NZ_CABKNQ010000018.1"/>
</dbReference>
<dbReference type="Proteomes" id="UP000335496">
    <property type="component" value="Unassembled WGS sequence"/>
</dbReference>
<dbReference type="AlphaFoldDB" id="A0A380YQF4"/>
<evidence type="ECO:0000256" key="4">
    <source>
        <dbReference type="SAM" id="SignalP"/>
    </source>
</evidence>
<evidence type="ECO:0000313" key="6">
    <source>
        <dbReference type="EMBL" id="KAA5275518.1"/>
    </source>
</evidence>
<reference evidence="6 13" key="2">
    <citation type="journal article" date="2019" name="Nat. Med.">
        <title>A library of human gut bacterial isolates paired with longitudinal multiomics data enables mechanistic microbiome research.</title>
        <authorList>
            <person name="Poyet M."/>
            <person name="Groussin M."/>
            <person name="Gibbons S.M."/>
            <person name="Avila-Pacheco J."/>
            <person name="Jiang X."/>
            <person name="Kearney S.M."/>
            <person name="Perrotta A.R."/>
            <person name="Berdy B."/>
            <person name="Zhao S."/>
            <person name="Lieberman T.D."/>
            <person name="Swanson P.K."/>
            <person name="Smith M."/>
            <person name="Roesemann S."/>
            <person name="Alexander J.E."/>
            <person name="Rich S.A."/>
            <person name="Livny J."/>
            <person name="Vlamakis H."/>
            <person name="Clish C."/>
            <person name="Bullock K."/>
            <person name="Deik A."/>
            <person name="Scott J."/>
            <person name="Pierce K.A."/>
            <person name="Xavier R.J."/>
            <person name="Alm E.J."/>
        </authorList>
    </citation>
    <scope>NUCLEOTIDE SEQUENCE [LARGE SCALE GENOMIC DNA]</scope>
    <source>
        <strain evidence="6 13">BIOML-A1</strain>
    </source>
</reference>
<keyword evidence="4" id="KW-0732">Signal</keyword>
<organism evidence="10 11">
    <name type="scientific">Bacteroides eggerthii</name>
    <dbReference type="NCBI Taxonomy" id="28111"/>
    <lineage>
        <taxon>Bacteria</taxon>
        <taxon>Pseudomonadati</taxon>
        <taxon>Bacteroidota</taxon>
        <taxon>Bacteroidia</taxon>
        <taxon>Bacteroidales</taxon>
        <taxon>Bacteroidaceae</taxon>
        <taxon>Bacteroides</taxon>
    </lineage>
</organism>
<dbReference type="EMBL" id="JABAGL010000012">
    <property type="protein sequence ID" value="NME86405.1"/>
    <property type="molecule type" value="Genomic_DNA"/>
</dbReference>
<sequence length="681" mass="76345">MKKVKLLLLFLFWIIPFCFIACSDDEVGGGNGNDDDSWIDVTASSANWDGEKRADISYQLLVYSFADSDGDKCGDIRGLITKLDYLADLGIKAIWLSPIHPAMSYHGYDVTDYSGLNPQYGTMADFEELVAKAHNLGIKIYLDYVMNHTGSAHPWFKEAKTSPDNTYRDYYIFSQDPKSDITAGKIPMIKRESSMGYNAGEWFSAGIGDAMKGCYKFVLDWSNAASPTITVTEGDTPDVDNADVATQGAKYLYYGEGICKKFYAKDNNKYELTVDLDTDWGFLIRTSNTSWDNGTKYGAPSKASKIQLGKAFTLSNTTPEDILFASVEAWYFHSHFQTDWFADLNYGAIDDAADSPAYKAISAAAKKWIDRGIDGFRLDAVKHIYHSATSDENPRFLKMFYDDMNAYYKAKGHTDDIYIVGEVLSGSDEVAPYYQGLPALFEFDFWYKLDWAIANSTGCYFAKDILSFQQKYARYRTDYIEATKLSNHDEDRTASKLGKSEAKCKLAAVVLLTAPGEPYIYYGEELGIYGTKEKADEYVRSPMLWGDNYTTSYTDKIDATVASNIKSVTEQKENANSLLNTYISFIRLRNTYPSLAQGIMTKHAVYNESNEKYKSIAAWYMTKDNEKMLVLHNFGNASVELSLTDNIEKTVGVSGTVQVKDGDDTSIRLGGYSSVVYKIAQ</sequence>
<dbReference type="InterPro" id="IPR045857">
    <property type="entry name" value="O16G_dom_2"/>
</dbReference>
<dbReference type="GeneID" id="93071796"/>
<dbReference type="EMBL" id="CP072227">
    <property type="protein sequence ID" value="QUT43863.1"/>
    <property type="molecule type" value="Genomic_DNA"/>
</dbReference>
<name>A0A380YQF4_9BACE</name>
<keyword evidence="13" id="KW-1185">Reference proteome</keyword>
<dbReference type="GO" id="GO:0004556">
    <property type="term" value="F:alpha-amylase activity"/>
    <property type="evidence" value="ECO:0007669"/>
    <property type="project" value="UniProtKB-EC"/>
</dbReference>
<dbReference type="Gene3D" id="2.60.40.1180">
    <property type="entry name" value="Golgi alpha-mannosidase II"/>
    <property type="match status" value="1"/>
</dbReference>
<dbReference type="EC" id="3.2.1.1" evidence="8 10"/>
<dbReference type="Gene3D" id="3.90.400.10">
    <property type="entry name" value="Oligo-1,6-glucosidase, Domain 2"/>
    <property type="match status" value="1"/>
</dbReference>
<dbReference type="Pfam" id="PF20756">
    <property type="entry name" value="SusG_CBM58"/>
    <property type="match status" value="1"/>
</dbReference>
<dbReference type="Proteomes" id="UP000679226">
    <property type="component" value="Chromosome"/>
</dbReference>
<dbReference type="SUPFAM" id="SSF51445">
    <property type="entry name" value="(Trans)glycosidases"/>
    <property type="match status" value="1"/>
</dbReference>
<dbReference type="InterPro" id="IPR017853">
    <property type="entry name" value="GH"/>
</dbReference>
<dbReference type="InterPro" id="IPR006047">
    <property type="entry name" value="GH13_cat_dom"/>
</dbReference>
<evidence type="ECO:0000256" key="3">
    <source>
        <dbReference type="ARBA" id="ARBA00023295"/>
    </source>
</evidence>
<feature type="domain" description="Glycosyl hydrolase family 13 catalytic" evidence="5">
    <location>
        <begin position="59"/>
        <end position="558"/>
    </location>
</feature>
<evidence type="ECO:0000313" key="7">
    <source>
        <dbReference type="EMBL" id="NME86405.1"/>
    </source>
</evidence>
<accession>A0A380YQF4</accession>
<dbReference type="Proteomes" id="UP000254424">
    <property type="component" value="Unassembled WGS sequence"/>
</dbReference>
<dbReference type="PANTHER" id="PTHR10357:SF179">
    <property type="entry name" value="NEUTRAL AND BASIC AMINO ACID TRANSPORT PROTEIN RBAT"/>
    <property type="match status" value="1"/>
</dbReference>
<feature type="signal peptide" evidence="4">
    <location>
        <begin position="1"/>
        <end position="20"/>
    </location>
</feature>
<dbReference type="InterPro" id="IPR056300">
    <property type="entry name" value="SusG-like_C"/>
</dbReference>
<dbReference type="STRING" id="483216.BACEGG_01903"/>
<evidence type="ECO:0000313" key="12">
    <source>
        <dbReference type="Proteomes" id="UP000291917"/>
    </source>
</evidence>
<keyword evidence="3 10" id="KW-0326">Glycosidase</keyword>
<dbReference type="GO" id="GO:0009313">
    <property type="term" value="P:oligosaccharide catabolic process"/>
    <property type="evidence" value="ECO:0007669"/>
    <property type="project" value="TreeGrafter"/>
</dbReference>
<evidence type="ECO:0000313" key="8">
    <source>
        <dbReference type="EMBL" id="QUT43863.1"/>
    </source>
</evidence>
<evidence type="ECO:0000313" key="9">
    <source>
        <dbReference type="EMBL" id="RYT76949.1"/>
    </source>
</evidence>
<reference evidence="9 12" key="3">
    <citation type="journal article" date="2019" name="Science, e1252229">
        <title>Invertible promoters mediate bacterial phase variation, antibiotic resistance, and host adaptation in the gut.</title>
        <authorList>
            <person name="Jiang X."/>
            <person name="Hall A.B."/>
            <person name="Arthur T.D."/>
            <person name="Plichta D.R."/>
            <person name="Covington C.T."/>
            <person name="Poyet M."/>
            <person name="Crothers J."/>
            <person name="Moses P.L."/>
            <person name="Tolonen A.C."/>
            <person name="Vlamakis H."/>
            <person name="Alm E.J."/>
            <person name="Xavier R.J."/>
        </authorList>
    </citation>
    <scope>NUCLEOTIDE SEQUENCE [LARGE SCALE GENOMIC DNA]</scope>
    <source>
        <strain evidence="12">bj_0095</strain>
        <strain evidence="9">Bj_0095</strain>
    </source>
</reference>
<dbReference type="Proteomes" id="UP000291917">
    <property type="component" value="Unassembled WGS sequence"/>
</dbReference>
<comment type="similarity">
    <text evidence="1">Belongs to the glycosyl hydrolase 13 family.</text>
</comment>
<feature type="chain" id="PRO_5044586757" evidence="4">
    <location>
        <begin position="21"/>
        <end position="681"/>
    </location>
</feature>
<dbReference type="EMBL" id="UFSX01000001">
    <property type="protein sequence ID" value="SUV29911.1"/>
    <property type="molecule type" value="Genomic_DNA"/>
</dbReference>
<dbReference type="Proteomes" id="UP000520291">
    <property type="component" value="Unassembled WGS sequence"/>
</dbReference>
<dbReference type="SMART" id="SM00642">
    <property type="entry name" value="Aamy"/>
    <property type="match status" value="1"/>
</dbReference>
<evidence type="ECO:0000313" key="11">
    <source>
        <dbReference type="Proteomes" id="UP000254424"/>
    </source>
</evidence>
<dbReference type="EMBL" id="RCXL01000005">
    <property type="protein sequence ID" value="RYT76949.1"/>
    <property type="molecule type" value="Genomic_DNA"/>
</dbReference>
<dbReference type="Pfam" id="PF00128">
    <property type="entry name" value="Alpha-amylase"/>
    <property type="match status" value="2"/>
</dbReference>
<evidence type="ECO:0000313" key="14">
    <source>
        <dbReference type="Proteomes" id="UP000520291"/>
    </source>
</evidence>
<dbReference type="Pfam" id="PF23915">
    <property type="entry name" value="SusG_C"/>
    <property type="match status" value="1"/>
</dbReference>
<keyword evidence="2 10" id="KW-0378">Hydrolase</keyword>
<dbReference type="Gene3D" id="2.60.40.10">
    <property type="entry name" value="Immunoglobulins"/>
    <property type="match status" value="1"/>
</dbReference>
<proteinExistence type="inferred from homology"/>
<protein>
    <submittedName>
        <fullName evidence="8 10">Alpha-amylase</fullName>
        <ecNumber evidence="8 10">3.2.1.1</ecNumber>
    </submittedName>
</protein>
<dbReference type="PANTHER" id="PTHR10357">
    <property type="entry name" value="ALPHA-AMYLASE FAMILY MEMBER"/>
    <property type="match status" value="1"/>
</dbReference>
<dbReference type="InterPro" id="IPR013783">
    <property type="entry name" value="Ig-like_fold"/>
</dbReference>
<reference evidence="10 11" key="1">
    <citation type="submission" date="2018-06" db="EMBL/GenBank/DDBJ databases">
        <authorList>
            <consortium name="Pathogen Informatics"/>
            <person name="Doyle S."/>
        </authorList>
    </citation>
    <scope>NUCLEOTIDE SEQUENCE [LARGE SCALE GENOMIC DNA]</scope>
    <source>
        <strain evidence="10 11">NCTC11155</strain>
    </source>
</reference>
<evidence type="ECO:0000313" key="13">
    <source>
        <dbReference type="Proteomes" id="UP000335496"/>
    </source>
</evidence>
<evidence type="ECO:0000259" key="5">
    <source>
        <dbReference type="SMART" id="SM00642"/>
    </source>
</evidence>
<dbReference type="InterPro" id="IPR013780">
    <property type="entry name" value="Glyco_hydro_b"/>
</dbReference>
<evidence type="ECO:0000313" key="10">
    <source>
        <dbReference type="EMBL" id="SUV29911.1"/>
    </source>
</evidence>
<dbReference type="EMBL" id="VVZX01000005">
    <property type="protein sequence ID" value="KAA5275518.1"/>
    <property type="molecule type" value="Genomic_DNA"/>
</dbReference>
<gene>
    <name evidence="10" type="primary">susG_1</name>
    <name evidence="8" type="synonym">susG</name>
    <name evidence="9" type="ORF">EAJ03_05145</name>
    <name evidence="6" type="ORF">F2Z23_05145</name>
    <name evidence="7" type="ORF">HF841_10305</name>
    <name evidence="8" type="ORF">INE88_00646</name>
    <name evidence="10" type="ORF">NCTC11155_01903</name>
</gene>
<evidence type="ECO:0000256" key="2">
    <source>
        <dbReference type="ARBA" id="ARBA00022801"/>
    </source>
</evidence>